<accession>A0A8H7YCG5</accession>
<evidence type="ECO:0000313" key="2">
    <source>
        <dbReference type="Proteomes" id="UP000670092"/>
    </source>
</evidence>
<dbReference type="Proteomes" id="UP000670092">
    <property type="component" value="Unassembled WGS sequence"/>
</dbReference>
<evidence type="ECO:0000313" key="1">
    <source>
        <dbReference type="EMBL" id="KAG5288696.1"/>
    </source>
</evidence>
<sequence length="79" mass="8704">MRGALHSTPTICTLSAGTRRNVREVMESSFFQASGFSYLFYLSMDAQRHIAALIHGTATAHETALLYLNTLNLQEIVTG</sequence>
<dbReference type="AlphaFoldDB" id="A0A8H7YCG5"/>
<reference evidence="1 2" key="1">
    <citation type="submission" date="2021-01" db="EMBL/GenBank/DDBJ databases">
        <title>Chromosome-level genome assembly of a human fungal pathogen reveals clustering of transcriptionally co-regulated genes.</title>
        <authorList>
            <person name="Voorhies M."/>
            <person name="Cohen S."/>
            <person name="Shea T.P."/>
            <person name="Petrus S."/>
            <person name="Munoz J.F."/>
            <person name="Poplawski S."/>
            <person name="Goldman W.E."/>
            <person name="Michael T."/>
            <person name="Cuomo C.A."/>
            <person name="Sil A."/>
            <person name="Beyhan S."/>
        </authorList>
    </citation>
    <scope>NUCLEOTIDE SEQUENCE [LARGE SCALE GENOMIC DNA]</scope>
    <source>
        <strain evidence="1 2">G184AR</strain>
    </source>
</reference>
<dbReference type="VEuPathDB" id="FungiDB:I7I52_12258"/>
<comment type="caution">
    <text evidence="1">The sequence shown here is derived from an EMBL/GenBank/DDBJ whole genome shotgun (WGS) entry which is preliminary data.</text>
</comment>
<name>A0A8H7YCG5_AJECA</name>
<protein>
    <submittedName>
        <fullName evidence="1">Uncharacterized protein</fullName>
    </submittedName>
</protein>
<dbReference type="EMBL" id="JAEVHI010000006">
    <property type="protein sequence ID" value="KAG5288696.1"/>
    <property type="molecule type" value="Genomic_DNA"/>
</dbReference>
<gene>
    <name evidence="1" type="ORF">I7I52_12258</name>
</gene>
<organism evidence="1 2">
    <name type="scientific">Ajellomyces capsulatus</name>
    <name type="common">Darling's disease fungus</name>
    <name type="synonym">Histoplasma capsulatum</name>
    <dbReference type="NCBI Taxonomy" id="5037"/>
    <lineage>
        <taxon>Eukaryota</taxon>
        <taxon>Fungi</taxon>
        <taxon>Dikarya</taxon>
        <taxon>Ascomycota</taxon>
        <taxon>Pezizomycotina</taxon>
        <taxon>Eurotiomycetes</taxon>
        <taxon>Eurotiomycetidae</taxon>
        <taxon>Onygenales</taxon>
        <taxon>Ajellomycetaceae</taxon>
        <taxon>Histoplasma</taxon>
    </lineage>
</organism>
<proteinExistence type="predicted"/>